<organism evidence="1">
    <name type="scientific">Symploca sp. SIO1C4</name>
    <dbReference type="NCBI Taxonomy" id="2607765"/>
    <lineage>
        <taxon>Bacteria</taxon>
        <taxon>Bacillati</taxon>
        <taxon>Cyanobacteriota</taxon>
        <taxon>Cyanophyceae</taxon>
        <taxon>Coleofasciculales</taxon>
        <taxon>Coleofasciculaceae</taxon>
        <taxon>Symploca</taxon>
    </lineage>
</organism>
<comment type="caution">
    <text evidence="1">The sequence shown here is derived from an EMBL/GenBank/DDBJ whole genome shotgun (WGS) entry which is preliminary data.</text>
</comment>
<accession>A0A6B3MZJ8</accession>
<dbReference type="EMBL" id="JAAHFQ010000010">
    <property type="protein sequence ID" value="NER26259.1"/>
    <property type="molecule type" value="Genomic_DNA"/>
</dbReference>
<name>A0A6B3MZJ8_9CYAN</name>
<protein>
    <submittedName>
        <fullName evidence="1">Uncharacterized protein</fullName>
    </submittedName>
</protein>
<dbReference type="AlphaFoldDB" id="A0A6B3MZJ8"/>
<evidence type="ECO:0000313" key="1">
    <source>
        <dbReference type="EMBL" id="NER26259.1"/>
    </source>
</evidence>
<gene>
    <name evidence="1" type="ORF">F6J89_00965</name>
</gene>
<sequence>MSKKIKLMADYNYYPIWDMEEPDNINPHELPLQEETIKRLLNWSKAYDNILNLNDPSSSDFVDEMERQEFEKEGVKLWQKLQKELKPNYSVFYFSEQQGKILTSPCINKQDH</sequence>
<reference evidence="1" key="1">
    <citation type="submission" date="2019-11" db="EMBL/GenBank/DDBJ databases">
        <title>Genomic insights into an expanded diversity of filamentous marine cyanobacteria reveals the extraordinary biosynthetic potential of Moorea and Okeania.</title>
        <authorList>
            <person name="Ferreira Leao T."/>
            <person name="Wang M."/>
            <person name="Moss N."/>
            <person name="Da Silva R."/>
            <person name="Sanders J."/>
            <person name="Nurk S."/>
            <person name="Gurevich A."/>
            <person name="Humphrey G."/>
            <person name="Reher R."/>
            <person name="Zhu Q."/>
            <person name="Belda-Ferre P."/>
            <person name="Glukhov E."/>
            <person name="Rex R."/>
            <person name="Dorrestein P.C."/>
            <person name="Knight R."/>
            <person name="Pevzner P."/>
            <person name="Gerwick W.H."/>
            <person name="Gerwick L."/>
        </authorList>
    </citation>
    <scope>NUCLEOTIDE SEQUENCE</scope>
    <source>
        <strain evidence="1">SIO1C4</strain>
    </source>
</reference>
<proteinExistence type="predicted"/>